<dbReference type="InterPro" id="IPR039396">
    <property type="entry name" value="Deltex_C"/>
</dbReference>
<dbReference type="SUPFAM" id="SSF57850">
    <property type="entry name" value="RING/U-box"/>
    <property type="match status" value="1"/>
</dbReference>
<dbReference type="CDD" id="cd09633">
    <property type="entry name" value="Deltex_C"/>
    <property type="match status" value="1"/>
</dbReference>
<dbReference type="InterPro" id="IPR018957">
    <property type="entry name" value="Znf_C3HC4_RING-type"/>
</dbReference>
<proteinExistence type="inferred from homology"/>
<evidence type="ECO:0000256" key="10">
    <source>
        <dbReference type="SAM" id="Coils"/>
    </source>
</evidence>
<evidence type="ECO:0000256" key="9">
    <source>
        <dbReference type="RuleBase" id="RU367105"/>
    </source>
</evidence>
<evidence type="ECO:0000256" key="3">
    <source>
        <dbReference type="ARBA" id="ARBA00009413"/>
    </source>
</evidence>
<feature type="region of interest" description="Disordered" evidence="11">
    <location>
        <begin position="715"/>
        <end position="734"/>
    </location>
</feature>
<evidence type="ECO:0000259" key="12">
    <source>
        <dbReference type="PROSITE" id="PS50089"/>
    </source>
</evidence>
<evidence type="ECO:0000313" key="13">
    <source>
        <dbReference type="EMBL" id="KAJ8358688.1"/>
    </source>
</evidence>
<gene>
    <name evidence="13" type="ORF">SKAU_G00152130</name>
</gene>
<feature type="domain" description="RING-type" evidence="12">
    <location>
        <begin position="743"/>
        <end position="782"/>
    </location>
</feature>
<feature type="compositionally biased region" description="Polar residues" evidence="11">
    <location>
        <begin position="59"/>
        <end position="71"/>
    </location>
</feature>
<keyword evidence="9" id="KW-0963">Cytoplasm</keyword>
<dbReference type="InterPro" id="IPR017907">
    <property type="entry name" value="Znf_RING_CS"/>
</dbReference>
<evidence type="ECO:0000256" key="8">
    <source>
        <dbReference type="PROSITE-ProRule" id="PRU00175"/>
    </source>
</evidence>
<dbReference type="Gene3D" id="3.30.390.130">
    <property type="match status" value="1"/>
</dbReference>
<dbReference type="InterPro" id="IPR013083">
    <property type="entry name" value="Znf_RING/FYVE/PHD"/>
</dbReference>
<dbReference type="PROSITE" id="PS00518">
    <property type="entry name" value="ZF_RING_1"/>
    <property type="match status" value="1"/>
</dbReference>
<comment type="subcellular location">
    <subcellularLocation>
        <location evidence="9">Cytoplasm</location>
    </subcellularLocation>
</comment>
<feature type="region of interest" description="Disordered" evidence="11">
    <location>
        <begin position="1"/>
        <end position="71"/>
    </location>
</feature>
<sequence length="920" mass="101239">MSGDSEVTPMEVDGPPASYMHADSSSGIGSAAKENALAASGTRPMTNENPLSSGAGHMANQNPLYSGTGPTANQNTLYSGTGSIAYEGAFYSGTGSVGNEGAFTASAESQVDQQDLYTAQDYGGCIQVEVDWPKEITENKKRKVELQKAIQTLLNNDATKAECDVEDLKNERFAVVWVTPPSAMDVLFQEKELMFKSCNKTARVRFSPAPSQNTERMQRYTEVYPGGVAQSVHSEKTTHTSLGKSSVASPLKKEELHPLVDRPVHNHPHIKPAMKNANSLHTATQAYPGGVAQSVHSEKTTHTSLGKSSVASPLKKEELQPLVDRPVHNHPNIKPAMKNENSLHTATQAYLGGVAQSVHSEKTTHTSLGKSSLASPLKKEELNRKVYQLEEEQTSRHDSMDLNAGNKSTAFNQGEAQVEKETLTVPLFQYWHITTACSKEVDQIRRNNRVDIEGQALVSIKAQVCKESQGSAAIAQDEFTNLFQKFAQEIHSITVPVTSLDQSHMMGMLKEIQREEHKLVMSVSSKGCQISGPKESLDRFQRNWKLESRPQDSEGALQKTLDMNLRDPLEKQGLTMDSLHWEFIRTVFNKQVMAIKQKFGVDFSDERAAGMVIVKAVLAGDQKFPLACHALKALEQLYQKGATDILACPLENPIPGKDELIKNTFEAIRPRYPYIAPWHANGPWRLVGLAEHLRAAVKEMESMLGEPVFSEKAKQQLQCPEPSPATSEGATGSQAGVTEEEQCPICLEPVKDMKKLKCTHKFCSGCIKEAVEHVGPCCPVCREVFGEMEGNQPAGQMKFWYRSFALPGFPDCGTIEIDYNIPGGTQTKKHPNPGKPFSGAHRQAYLPDNQEGKEVLRLLQRAFNQKLIFTVGTSNTSGATDTVTWNDIHHKTSTHGGPYGYPDPDYLKRVKEELKAKGIE</sequence>
<dbReference type="Gene3D" id="3.30.40.10">
    <property type="entry name" value="Zinc/RING finger domain, C3HC4 (zinc finger)"/>
    <property type="match status" value="1"/>
</dbReference>
<evidence type="ECO:0000313" key="14">
    <source>
        <dbReference type="Proteomes" id="UP001152622"/>
    </source>
</evidence>
<keyword evidence="7 9" id="KW-0862">Zinc</keyword>
<dbReference type="PANTHER" id="PTHR12622">
    <property type="entry name" value="DELTEX-RELATED"/>
    <property type="match status" value="1"/>
</dbReference>
<comment type="catalytic activity">
    <reaction evidence="1 9">
        <text>S-ubiquitinyl-[E2 ubiquitin-conjugating enzyme]-L-cysteine + [acceptor protein]-L-lysine = [E2 ubiquitin-conjugating enzyme]-L-cysteine + N(6)-ubiquitinyl-[acceptor protein]-L-lysine.</text>
        <dbReference type="EC" id="2.3.2.27"/>
    </reaction>
</comment>
<dbReference type="SMART" id="SM00184">
    <property type="entry name" value="RING"/>
    <property type="match status" value="1"/>
</dbReference>
<organism evidence="13 14">
    <name type="scientific">Synaphobranchus kaupii</name>
    <name type="common">Kaup's arrowtooth eel</name>
    <dbReference type="NCBI Taxonomy" id="118154"/>
    <lineage>
        <taxon>Eukaryota</taxon>
        <taxon>Metazoa</taxon>
        <taxon>Chordata</taxon>
        <taxon>Craniata</taxon>
        <taxon>Vertebrata</taxon>
        <taxon>Euteleostomi</taxon>
        <taxon>Actinopterygii</taxon>
        <taxon>Neopterygii</taxon>
        <taxon>Teleostei</taxon>
        <taxon>Anguilliformes</taxon>
        <taxon>Synaphobranchidae</taxon>
        <taxon>Synaphobranchus</taxon>
    </lineage>
</organism>
<dbReference type="InterPro" id="IPR001841">
    <property type="entry name" value="Znf_RING"/>
</dbReference>
<comment type="caution">
    <text evidence="13">The sequence shown here is derived from an EMBL/GenBank/DDBJ whole genome shotgun (WGS) entry which is preliminary data.</text>
</comment>
<evidence type="ECO:0000256" key="7">
    <source>
        <dbReference type="ARBA" id="ARBA00022833"/>
    </source>
</evidence>
<dbReference type="EMBL" id="JAINUF010000005">
    <property type="protein sequence ID" value="KAJ8358688.1"/>
    <property type="molecule type" value="Genomic_DNA"/>
</dbReference>
<keyword evidence="5 9" id="KW-0479">Metal-binding</keyword>
<comment type="similarity">
    <text evidence="3 9">Belongs to the Deltex family.</text>
</comment>
<dbReference type="Pfam" id="PF00097">
    <property type="entry name" value="zf-C3HC4"/>
    <property type="match status" value="1"/>
</dbReference>
<feature type="compositionally biased region" description="Polar residues" evidence="11">
    <location>
        <begin position="724"/>
        <end position="734"/>
    </location>
</feature>
<dbReference type="GO" id="GO:0007219">
    <property type="term" value="P:Notch signaling pathway"/>
    <property type="evidence" value="ECO:0007669"/>
    <property type="project" value="InterPro"/>
</dbReference>
<dbReference type="GO" id="GO:0008270">
    <property type="term" value="F:zinc ion binding"/>
    <property type="evidence" value="ECO:0007669"/>
    <property type="project" value="UniProtKB-KW"/>
</dbReference>
<evidence type="ECO:0000256" key="5">
    <source>
        <dbReference type="ARBA" id="ARBA00022723"/>
    </source>
</evidence>
<accession>A0A9Q1FGT8</accession>
<dbReference type="GO" id="GO:0005737">
    <property type="term" value="C:cytoplasm"/>
    <property type="evidence" value="ECO:0007669"/>
    <property type="project" value="UniProtKB-SubCell"/>
</dbReference>
<dbReference type="EC" id="2.3.2.27" evidence="9"/>
<protein>
    <recommendedName>
        <fullName evidence="9">E3 ubiquitin-protein ligase</fullName>
        <ecNumber evidence="9">2.3.2.27</ecNumber>
    </recommendedName>
</protein>
<dbReference type="GO" id="GO:0016567">
    <property type="term" value="P:protein ubiquitination"/>
    <property type="evidence" value="ECO:0007669"/>
    <property type="project" value="UniProtKB-UniRule"/>
</dbReference>
<dbReference type="PROSITE" id="PS50089">
    <property type="entry name" value="ZF_RING_2"/>
    <property type="match status" value="1"/>
</dbReference>
<feature type="compositionally biased region" description="Polar residues" evidence="11">
    <location>
        <begin position="43"/>
        <end position="52"/>
    </location>
</feature>
<feature type="coiled-coil region" evidence="10">
    <location>
        <begin position="136"/>
        <end position="171"/>
    </location>
</feature>
<dbReference type="InterPro" id="IPR039398">
    <property type="entry name" value="Deltex_fam"/>
</dbReference>
<keyword evidence="6 8" id="KW-0863">Zinc-finger</keyword>
<evidence type="ECO:0000256" key="4">
    <source>
        <dbReference type="ARBA" id="ARBA00022679"/>
    </source>
</evidence>
<dbReference type="GO" id="GO:0061630">
    <property type="term" value="F:ubiquitin protein ligase activity"/>
    <property type="evidence" value="ECO:0007669"/>
    <property type="project" value="UniProtKB-UniRule"/>
</dbReference>
<keyword evidence="10" id="KW-0175">Coiled coil</keyword>
<evidence type="ECO:0000256" key="11">
    <source>
        <dbReference type="SAM" id="MobiDB-lite"/>
    </source>
</evidence>
<evidence type="ECO:0000256" key="6">
    <source>
        <dbReference type="ARBA" id="ARBA00022771"/>
    </source>
</evidence>
<reference evidence="13" key="1">
    <citation type="journal article" date="2023" name="Science">
        <title>Genome structures resolve the early diversification of teleost fishes.</title>
        <authorList>
            <person name="Parey E."/>
            <person name="Louis A."/>
            <person name="Montfort J."/>
            <person name="Bouchez O."/>
            <person name="Roques C."/>
            <person name="Iampietro C."/>
            <person name="Lluch J."/>
            <person name="Castinel A."/>
            <person name="Donnadieu C."/>
            <person name="Desvignes T."/>
            <person name="Floi Bucao C."/>
            <person name="Jouanno E."/>
            <person name="Wen M."/>
            <person name="Mejri S."/>
            <person name="Dirks R."/>
            <person name="Jansen H."/>
            <person name="Henkel C."/>
            <person name="Chen W.J."/>
            <person name="Zahm M."/>
            <person name="Cabau C."/>
            <person name="Klopp C."/>
            <person name="Thompson A.W."/>
            <person name="Robinson-Rechavi M."/>
            <person name="Braasch I."/>
            <person name="Lecointre G."/>
            <person name="Bobe J."/>
            <person name="Postlethwait J.H."/>
            <person name="Berthelot C."/>
            <person name="Roest Crollius H."/>
            <person name="Guiguen Y."/>
        </authorList>
    </citation>
    <scope>NUCLEOTIDE SEQUENCE</scope>
    <source>
        <strain evidence="13">WJC10195</strain>
    </source>
</reference>
<name>A0A9Q1FGT8_SYNKA</name>
<evidence type="ECO:0000256" key="2">
    <source>
        <dbReference type="ARBA" id="ARBA00004906"/>
    </source>
</evidence>
<keyword evidence="14" id="KW-1185">Reference proteome</keyword>
<dbReference type="OrthoDB" id="527344at2759"/>
<evidence type="ECO:0000256" key="1">
    <source>
        <dbReference type="ARBA" id="ARBA00000900"/>
    </source>
</evidence>
<dbReference type="InterPro" id="IPR039399">
    <property type="entry name" value="Deltex_C_sf"/>
</dbReference>
<dbReference type="Pfam" id="PF18102">
    <property type="entry name" value="DTC"/>
    <property type="match status" value="1"/>
</dbReference>
<comment type="pathway">
    <text evidence="2 9">Protein modification; protein ubiquitination.</text>
</comment>
<dbReference type="Proteomes" id="UP001152622">
    <property type="component" value="Chromosome 5"/>
</dbReference>
<keyword evidence="4 9" id="KW-0808">Transferase</keyword>
<dbReference type="AlphaFoldDB" id="A0A9Q1FGT8"/>